<evidence type="ECO:0000313" key="1">
    <source>
        <dbReference type="EMBL" id="KJU84304.1"/>
    </source>
</evidence>
<evidence type="ECO:0000313" key="2">
    <source>
        <dbReference type="Proteomes" id="UP000033423"/>
    </source>
</evidence>
<organism evidence="1 2">
    <name type="scientific">Candidatus Magnetobacterium bavaricum</name>
    <dbReference type="NCBI Taxonomy" id="29290"/>
    <lineage>
        <taxon>Bacteria</taxon>
        <taxon>Pseudomonadati</taxon>
        <taxon>Nitrospirota</taxon>
        <taxon>Thermodesulfovibrionia</taxon>
        <taxon>Thermodesulfovibrionales</taxon>
        <taxon>Candidatus Magnetobacteriaceae</taxon>
        <taxon>Candidatus Magnetobacterium</taxon>
    </lineage>
</organism>
<reference evidence="1 2" key="1">
    <citation type="submission" date="2015-02" db="EMBL/GenBank/DDBJ databases">
        <title>Single-cell genomics of uncultivated deep-branching MTB reveals a conserved set of magnetosome genes.</title>
        <authorList>
            <person name="Kolinko S."/>
            <person name="Richter M."/>
            <person name="Glockner F.O."/>
            <person name="Brachmann A."/>
            <person name="Schuler D."/>
        </authorList>
    </citation>
    <scope>NUCLEOTIDE SEQUENCE [LARGE SCALE GENOMIC DNA]</scope>
    <source>
        <strain evidence="1">TM-1</strain>
    </source>
</reference>
<gene>
    <name evidence="1" type="ORF">MBAV_003500</name>
</gene>
<comment type="caution">
    <text evidence="1">The sequence shown here is derived from an EMBL/GenBank/DDBJ whole genome shotgun (WGS) entry which is preliminary data.</text>
</comment>
<name>A0A0F3GQS0_9BACT</name>
<proteinExistence type="predicted"/>
<sequence length="119" mass="12902">MIERASRDAINASNLPDVLRELPPVSTTALPPYPRTILPTSPKEPAPKYMCGVLANLNVGITTALSPGVRPRGEVHPDAVLPSKVQPHHATSCSGRCFCVLRLPRRFRMPRTGETVLGL</sequence>
<protein>
    <submittedName>
        <fullName evidence="1">Uncharacterized protein</fullName>
    </submittedName>
</protein>
<accession>A0A0F3GQS0</accession>
<dbReference type="AlphaFoldDB" id="A0A0F3GQS0"/>
<dbReference type="EMBL" id="LACI01001539">
    <property type="protein sequence ID" value="KJU84304.1"/>
    <property type="molecule type" value="Genomic_DNA"/>
</dbReference>
<keyword evidence="2" id="KW-1185">Reference proteome</keyword>
<dbReference type="Proteomes" id="UP000033423">
    <property type="component" value="Unassembled WGS sequence"/>
</dbReference>